<feature type="region of interest" description="Disordered" evidence="1">
    <location>
        <begin position="1"/>
        <end position="20"/>
    </location>
</feature>
<sequence>MPSAPYPDPVPGGPPRSGHRHTTHCYWDVLACGWSCPPAGPAPVAAPTVGTAGTLDAAQPAGPLAVAPV</sequence>
<comment type="caution">
    <text evidence="2">The sequence shown here is derived from an EMBL/GenBank/DDBJ whole genome shotgun (WGS) entry which is preliminary data.</text>
</comment>
<reference evidence="3" key="1">
    <citation type="journal article" date="2019" name="Int. J. Syst. Evol. Microbiol.">
        <title>The Global Catalogue of Microorganisms (GCM) 10K type strain sequencing project: providing services to taxonomists for standard genome sequencing and annotation.</title>
        <authorList>
            <consortium name="The Broad Institute Genomics Platform"/>
            <consortium name="The Broad Institute Genome Sequencing Center for Infectious Disease"/>
            <person name="Wu L."/>
            <person name="Ma J."/>
        </authorList>
    </citation>
    <scope>NUCLEOTIDE SEQUENCE [LARGE SCALE GENOMIC DNA]</scope>
    <source>
        <strain evidence="3">JCM 18055</strain>
    </source>
</reference>
<gene>
    <name evidence="2" type="ORF">GCM10023215_12620</name>
</gene>
<name>A0ABP8W6S3_9PSEU</name>
<evidence type="ECO:0000256" key="1">
    <source>
        <dbReference type="SAM" id="MobiDB-lite"/>
    </source>
</evidence>
<dbReference type="RefSeq" id="WP_345378959.1">
    <property type="nucleotide sequence ID" value="NZ_BAABIC010000003.1"/>
</dbReference>
<feature type="compositionally biased region" description="Pro residues" evidence="1">
    <location>
        <begin position="1"/>
        <end position="14"/>
    </location>
</feature>
<organism evidence="2 3">
    <name type="scientific">Pseudonocardia yuanmonensis</name>
    <dbReference type="NCBI Taxonomy" id="1095914"/>
    <lineage>
        <taxon>Bacteria</taxon>
        <taxon>Bacillati</taxon>
        <taxon>Actinomycetota</taxon>
        <taxon>Actinomycetes</taxon>
        <taxon>Pseudonocardiales</taxon>
        <taxon>Pseudonocardiaceae</taxon>
        <taxon>Pseudonocardia</taxon>
    </lineage>
</organism>
<dbReference type="Proteomes" id="UP001500325">
    <property type="component" value="Unassembled WGS sequence"/>
</dbReference>
<evidence type="ECO:0000313" key="3">
    <source>
        <dbReference type="Proteomes" id="UP001500325"/>
    </source>
</evidence>
<protein>
    <submittedName>
        <fullName evidence="2">Uncharacterized protein</fullName>
    </submittedName>
</protein>
<keyword evidence="3" id="KW-1185">Reference proteome</keyword>
<dbReference type="EMBL" id="BAABIC010000003">
    <property type="protein sequence ID" value="GAA4680657.1"/>
    <property type="molecule type" value="Genomic_DNA"/>
</dbReference>
<accession>A0ABP8W6S3</accession>
<proteinExistence type="predicted"/>
<evidence type="ECO:0000313" key="2">
    <source>
        <dbReference type="EMBL" id="GAA4680657.1"/>
    </source>
</evidence>